<dbReference type="OrthoDB" id="10070673at2759"/>
<dbReference type="Proteomes" id="UP000683360">
    <property type="component" value="Unassembled WGS sequence"/>
</dbReference>
<dbReference type="EMBL" id="CAJPWZ010002695">
    <property type="protein sequence ID" value="CAG2243216.1"/>
    <property type="molecule type" value="Genomic_DNA"/>
</dbReference>
<dbReference type="SUPFAM" id="SSF52540">
    <property type="entry name" value="P-loop containing nucleoside triphosphate hydrolases"/>
    <property type="match status" value="1"/>
</dbReference>
<sequence length="633" mass="73837">MLNKENTIKVGGVIDLAIVQRFQEIIRKSLLNSKAKKFAKVISGINFGDEHFSIEGYTMSKDIIDFINKQPDKRKLFPLQGRVWKELCFCTKKLFRSKLEDELEELKRMKYKIEQQQFDLIEKSETLQEFTHNMLSTAKLKESNNEKRFFIAWMKTFMDERLRSNQKYNQKTLSFKLTHCYDHFIREMGLAFSIQVQHTIERKTTYRSEVGIFPKFVSNMLQFGFPFELMNGDTGMVPLQWVKAVLSQLKEDIGDQNVYVISVLGIQSSGKSTLLNTMFGLHFAVSAGRCTRGVFMQLIRVTDDTLPFNYLLILDTEGIRASLDQTRRVFENELATFAIGLGNITILNIKGENTSEIENFLQIAVHACLRLKMVNKNLKMQQRCVFVHQNVDAHDADVRLKDDRDKLMHRLDEMVKYAALSEDRSDIFSFNQVIGIKPESDVRYFPNLWQGEPPMATVALGYSNKVALLKHHILHDIAKSHGTSYSLTDTIIRIGDFSRGILAEDFVFSFRNSLEIKVYREMELFYQKMTWMLECEADEFISTIVTRRIACTKRENIDSVCEKNTEELRNNLTEKFSMAEEDFKDYVNRHRLKNIMEQYTEIRILEIKELKRLLILKGTNDIELLKSCHQLLM</sequence>
<dbReference type="Gene3D" id="3.40.50.300">
    <property type="entry name" value="P-loop containing nucleotide triphosphate hydrolases"/>
    <property type="match status" value="1"/>
</dbReference>
<accession>A0A8S3UHH4</accession>
<dbReference type="PANTHER" id="PTHR22796">
    <property type="entry name" value="URG4-RELATED"/>
    <property type="match status" value="1"/>
</dbReference>
<protein>
    <recommendedName>
        <fullName evidence="1">VLIG-type G domain-containing protein</fullName>
    </recommendedName>
</protein>
<dbReference type="Pfam" id="PF25683">
    <property type="entry name" value="URGCP_GTPase"/>
    <property type="match status" value="1"/>
</dbReference>
<name>A0A8S3UHH4_MYTED</name>
<feature type="domain" description="VLIG-type G" evidence="1">
    <location>
        <begin position="255"/>
        <end position="495"/>
    </location>
</feature>
<dbReference type="AlphaFoldDB" id="A0A8S3UHH4"/>
<evidence type="ECO:0000313" key="3">
    <source>
        <dbReference type="Proteomes" id="UP000683360"/>
    </source>
</evidence>
<dbReference type="GO" id="GO:0005525">
    <property type="term" value="F:GTP binding"/>
    <property type="evidence" value="ECO:0007669"/>
    <property type="project" value="InterPro"/>
</dbReference>
<organism evidence="2 3">
    <name type="scientific">Mytilus edulis</name>
    <name type="common">Blue mussel</name>
    <dbReference type="NCBI Taxonomy" id="6550"/>
    <lineage>
        <taxon>Eukaryota</taxon>
        <taxon>Metazoa</taxon>
        <taxon>Spiralia</taxon>
        <taxon>Lophotrochozoa</taxon>
        <taxon>Mollusca</taxon>
        <taxon>Bivalvia</taxon>
        <taxon>Autobranchia</taxon>
        <taxon>Pteriomorphia</taxon>
        <taxon>Mytilida</taxon>
        <taxon>Mytiloidea</taxon>
        <taxon>Mytilidae</taxon>
        <taxon>Mytilinae</taxon>
        <taxon>Mytilus</taxon>
    </lineage>
</organism>
<evidence type="ECO:0000259" key="1">
    <source>
        <dbReference type="PROSITE" id="PS51717"/>
    </source>
</evidence>
<dbReference type="InterPro" id="IPR027417">
    <property type="entry name" value="P-loop_NTPase"/>
</dbReference>
<evidence type="ECO:0000313" key="2">
    <source>
        <dbReference type="EMBL" id="CAG2243216.1"/>
    </source>
</evidence>
<dbReference type="PANTHER" id="PTHR22796:SF6">
    <property type="entry name" value="INTERFERON-INDUCED VERY LARGE GTPASE 1-RELATED"/>
    <property type="match status" value="1"/>
</dbReference>
<gene>
    <name evidence="2" type="ORF">MEDL_55347</name>
</gene>
<comment type="caution">
    <text evidence="2">The sequence shown here is derived from an EMBL/GenBank/DDBJ whole genome shotgun (WGS) entry which is preliminary data.</text>
</comment>
<reference evidence="2" key="1">
    <citation type="submission" date="2021-03" db="EMBL/GenBank/DDBJ databases">
        <authorList>
            <person name="Bekaert M."/>
        </authorList>
    </citation>
    <scope>NUCLEOTIDE SEQUENCE</scope>
</reference>
<proteinExistence type="predicted"/>
<dbReference type="GO" id="GO:0003924">
    <property type="term" value="F:GTPase activity"/>
    <property type="evidence" value="ECO:0007669"/>
    <property type="project" value="InterPro"/>
</dbReference>
<dbReference type="InterPro" id="IPR030383">
    <property type="entry name" value="G_VLIG_dom"/>
</dbReference>
<dbReference type="PROSITE" id="PS51717">
    <property type="entry name" value="G_VLIG"/>
    <property type="match status" value="1"/>
</dbReference>
<keyword evidence="3" id="KW-1185">Reference proteome</keyword>